<keyword evidence="7" id="KW-1185">Reference proteome</keyword>
<dbReference type="OrthoDB" id="2414662at2759"/>
<proteinExistence type="predicted"/>
<dbReference type="InterPro" id="IPR004839">
    <property type="entry name" value="Aminotransferase_I/II_large"/>
</dbReference>
<dbReference type="InterPro" id="IPR015424">
    <property type="entry name" value="PyrdxlP-dep_Trfase"/>
</dbReference>
<dbReference type="CDD" id="cd00609">
    <property type="entry name" value="AAT_like"/>
    <property type="match status" value="1"/>
</dbReference>
<evidence type="ECO:0000256" key="1">
    <source>
        <dbReference type="ARBA" id="ARBA00001933"/>
    </source>
</evidence>
<keyword evidence="3" id="KW-0808">Transferase</keyword>
<evidence type="ECO:0000256" key="4">
    <source>
        <dbReference type="ARBA" id="ARBA00022898"/>
    </source>
</evidence>
<protein>
    <submittedName>
        <fullName evidence="6">Classes i and ii family protein</fullName>
    </submittedName>
</protein>
<dbReference type="InterPro" id="IPR015422">
    <property type="entry name" value="PyrdxlP-dep_Trfase_small"/>
</dbReference>
<dbReference type="InParanoid" id="A0A078B151"/>
<dbReference type="InterPro" id="IPR051326">
    <property type="entry name" value="Kynurenine-oxoglutarate_AT"/>
</dbReference>
<dbReference type="PANTHER" id="PTHR43807">
    <property type="entry name" value="FI04487P"/>
    <property type="match status" value="1"/>
</dbReference>
<dbReference type="Gene3D" id="3.40.640.10">
    <property type="entry name" value="Type I PLP-dependent aspartate aminotransferase-like (Major domain)"/>
    <property type="match status" value="1"/>
</dbReference>
<comment type="cofactor">
    <cofactor evidence="1">
        <name>pyridoxal 5'-phosphate</name>
        <dbReference type="ChEBI" id="CHEBI:597326"/>
    </cofactor>
</comment>
<dbReference type="InterPro" id="IPR015421">
    <property type="entry name" value="PyrdxlP-dep_Trfase_major"/>
</dbReference>
<dbReference type="PANTHER" id="PTHR43807:SF20">
    <property type="entry name" value="FI04487P"/>
    <property type="match status" value="1"/>
</dbReference>
<dbReference type="Proteomes" id="UP000039865">
    <property type="component" value="Unassembled WGS sequence"/>
</dbReference>
<evidence type="ECO:0000256" key="3">
    <source>
        <dbReference type="ARBA" id="ARBA00022679"/>
    </source>
</evidence>
<evidence type="ECO:0000259" key="5">
    <source>
        <dbReference type="Pfam" id="PF00155"/>
    </source>
</evidence>
<name>A0A078B151_STYLE</name>
<evidence type="ECO:0000313" key="6">
    <source>
        <dbReference type="EMBL" id="CDW88289.1"/>
    </source>
</evidence>
<accession>A0A078B151</accession>
<gene>
    <name evidence="6" type="primary">Contig17930.g19061</name>
    <name evidence="6" type="ORF">STYLEM_17408</name>
</gene>
<dbReference type="GO" id="GO:0005737">
    <property type="term" value="C:cytoplasm"/>
    <property type="evidence" value="ECO:0007669"/>
    <property type="project" value="TreeGrafter"/>
</dbReference>
<dbReference type="Pfam" id="PF00155">
    <property type="entry name" value="Aminotran_1_2"/>
    <property type="match status" value="1"/>
</dbReference>
<dbReference type="EMBL" id="CCKQ01016418">
    <property type="protein sequence ID" value="CDW88289.1"/>
    <property type="molecule type" value="Genomic_DNA"/>
</dbReference>
<organism evidence="6 7">
    <name type="scientific">Stylonychia lemnae</name>
    <name type="common">Ciliate</name>
    <dbReference type="NCBI Taxonomy" id="5949"/>
    <lineage>
        <taxon>Eukaryota</taxon>
        <taxon>Sar</taxon>
        <taxon>Alveolata</taxon>
        <taxon>Ciliophora</taxon>
        <taxon>Intramacronucleata</taxon>
        <taxon>Spirotrichea</taxon>
        <taxon>Stichotrichia</taxon>
        <taxon>Sporadotrichida</taxon>
        <taxon>Oxytrichidae</taxon>
        <taxon>Stylonychinae</taxon>
        <taxon>Stylonychia</taxon>
    </lineage>
</organism>
<dbReference type="GO" id="GO:0016212">
    <property type="term" value="F:kynurenine-oxoglutarate transaminase activity"/>
    <property type="evidence" value="ECO:0007669"/>
    <property type="project" value="TreeGrafter"/>
</dbReference>
<feature type="domain" description="Aminotransferase class I/classII large" evidence="5">
    <location>
        <begin position="30"/>
        <end position="416"/>
    </location>
</feature>
<dbReference type="AlphaFoldDB" id="A0A078B151"/>
<reference evidence="6 7" key="1">
    <citation type="submission" date="2014-06" db="EMBL/GenBank/DDBJ databases">
        <authorList>
            <person name="Swart Estienne"/>
        </authorList>
    </citation>
    <scope>NUCLEOTIDE SEQUENCE [LARGE SCALE GENOMIC DNA]</scope>
    <source>
        <strain evidence="6 7">130c</strain>
    </source>
</reference>
<sequence length="443" mass="50764">MELHKVTLPHRVDDSMAVWEEFKEVSIKYKCVSLGEGAPGMNPPQFLVDAMIESIQEGFNQYTRIMGNPLLVNKIAEIYGKKLNRQVNPLTEVIVGVGAYTLLGSIILALIDPSKNEEIVIFEPCWPCYYDHVQISNAVYRSVPFKLVDGVWRFDPEEFRKTLNEKTKILLLNNAQNPTGKLFSREEYQQISDILKEFPNIIILSDEVYEYLTFDDNEFIHFATIDDNFNKTISVFSGGKLFNATGWKVGWALGPSYLVKAIATIINALVYSTNTPAQVAISKSLDKLTQKGYLGNEDQTYLEYVRSEFQRVRDYMVKEINENMDLPIKALTCESGYFIMVDITDVIPMIPKKYTESHDFEDLQEGESSCNLNRVYMPDGRIPNDLAFCRWMAVERKVMMMPNSLFYYKDSLYKTDNYVRLAICKGLDLSAKAILRLQGKSDQ</sequence>
<evidence type="ECO:0000256" key="2">
    <source>
        <dbReference type="ARBA" id="ARBA00022576"/>
    </source>
</evidence>
<dbReference type="OMA" id="FHNTGWK"/>
<evidence type="ECO:0000313" key="7">
    <source>
        <dbReference type="Proteomes" id="UP000039865"/>
    </source>
</evidence>
<keyword evidence="2" id="KW-0032">Aminotransferase</keyword>
<dbReference type="Gene3D" id="3.90.1150.10">
    <property type="entry name" value="Aspartate Aminotransferase, domain 1"/>
    <property type="match status" value="1"/>
</dbReference>
<keyword evidence="4" id="KW-0663">Pyridoxal phosphate</keyword>
<dbReference type="SUPFAM" id="SSF53383">
    <property type="entry name" value="PLP-dependent transferases"/>
    <property type="match status" value="1"/>
</dbReference>
<dbReference type="GO" id="GO:0030170">
    <property type="term" value="F:pyridoxal phosphate binding"/>
    <property type="evidence" value="ECO:0007669"/>
    <property type="project" value="InterPro"/>
</dbReference>